<feature type="transmembrane region" description="Helical" evidence="2">
    <location>
        <begin position="182"/>
        <end position="203"/>
    </location>
</feature>
<feature type="region of interest" description="Disordered" evidence="1">
    <location>
        <begin position="235"/>
        <end position="255"/>
    </location>
</feature>
<evidence type="ECO:0000313" key="3">
    <source>
        <dbReference type="EMBL" id="NBI34528.1"/>
    </source>
</evidence>
<feature type="transmembrane region" description="Helical" evidence="2">
    <location>
        <begin position="157"/>
        <end position="176"/>
    </location>
</feature>
<proteinExistence type="predicted"/>
<keyword evidence="2" id="KW-0812">Transmembrane</keyword>
<gene>
    <name evidence="3" type="ORF">D1639_05690</name>
</gene>
<organism evidence="3">
    <name type="scientific">Muribaculaceae bacterium Z82</name>
    <dbReference type="NCBI Taxonomy" id="2304548"/>
    <lineage>
        <taxon>Bacteria</taxon>
        <taxon>Pseudomonadati</taxon>
        <taxon>Bacteroidota</taxon>
        <taxon>Bacteroidia</taxon>
        <taxon>Bacteroidales</taxon>
        <taxon>Muribaculaceae</taxon>
    </lineage>
</organism>
<keyword evidence="2" id="KW-1133">Transmembrane helix</keyword>
<feature type="transmembrane region" description="Helical" evidence="2">
    <location>
        <begin position="104"/>
        <end position="127"/>
    </location>
</feature>
<dbReference type="EMBL" id="QWKH01000032">
    <property type="protein sequence ID" value="NBI34528.1"/>
    <property type="molecule type" value="Genomic_DNA"/>
</dbReference>
<evidence type="ECO:0000256" key="1">
    <source>
        <dbReference type="SAM" id="MobiDB-lite"/>
    </source>
</evidence>
<evidence type="ECO:0008006" key="4">
    <source>
        <dbReference type="Google" id="ProtNLM"/>
    </source>
</evidence>
<comment type="caution">
    <text evidence="3">The sequence shown here is derived from an EMBL/GenBank/DDBJ whole genome shotgun (WGS) entry which is preliminary data.</text>
</comment>
<dbReference type="AlphaFoldDB" id="A0A7C9NCI7"/>
<name>A0A7C9NCI7_9BACT</name>
<feature type="transmembrane region" description="Helical" evidence="2">
    <location>
        <begin position="316"/>
        <end position="337"/>
    </location>
</feature>
<keyword evidence="2" id="KW-0472">Membrane</keyword>
<feature type="transmembrane region" description="Helical" evidence="2">
    <location>
        <begin position="133"/>
        <end position="152"/>
    </location>
</feature>
<accession>A0A7C9NCI7</accession>
<sequence length="379" mass="39123">MNSTQYREKLTSLLGALAAEEREDAVAFYMEAIADRIDEGMTEEAAIAAAPTPEEAAAAILLNAKSVAAAKTGDTADRKSPAASGSAKQDGFWKRLKKGRLKPLEWVGLVFASPFILAAAAIVAALAIGVAGIVLAAGLVAAVLLLAVWILVLACWIVGVAFVVASPVCVLYAIWGLQIGDIPYTMVQLGYACFGFGSGIWVLRGCKALTKCVWNGQRKGWSAFVRACKRRWGKKPAEPSGADGRPAPAPAPQGGPVAANMPAGAPFGTAPAPTDTAASVPGACAIPAPALSSDAVGSGVPGSPALPLATSSRYAAFFRVCLIMIAVGLALVLGGFLASGLNWRVFCSSLYTNGSIVLGGTVVADPRQLLFGRLLYWLY</sequence>
<reference evidence="3" key="1">
    <citation type="submission" date="2018-08" db="EMBL/GenBank/DDBJ databases">
        <title>Murine metabolic-syndrome-specific gut microbial biobank.</title>
        <authorList>
            <person name="Liu C."/>
        </authorList>
    </citation>
    <scope>NUCLEOTIDE SEQUENCE [LARGE SCALE GENOMIC DNA]</scope>
    <source>
        <strain evidence="3">Z82</strain>
    </source>
</reference>
<evidence type="ECO:0000256" key="2">
    <source>
        <dbReference type="SAM" id="Phobius"/>
    </source>
</evidence>
<protein>
    <recommendedName>
        <fullName evidence="4">DUF1700 domain-containing protein</fullName>
    </recommendedName>
</protein>
<dbReference type="Pfam" id="PF22564">
    <property type="entry name" value="HAAS"/>
    <property type="match status" value="1"/>
</dbReference>